<evidence type="ECO:0000256" key="2">
    <source>
        <dbReference type="ARBA" id="ARBA00022553"/>
    </source>
</evidence>
<dbReference type="Pfam" id="PF02879">
    <property type="entry name" value="PGM_PMM_II"/>
    <property type="match status" value="1"/>
</dbReference>
<keyword evidence="5 6" id="KW-0413">Isomerase</keyword>
<comment type="similarity">
    <text evidence="1 6">Belongs to the phosphohexose mutase family.</text>
</comment>
<dbReference type="SUPFAM" id="SSF55957">
    <property type="entry name" value="Phosphoglucomutase, C-terminal domain"/>
    <property type="match status" value="1"/>
</dbReference>
<reference evidence="11 12" key="2">
    <citation type="submission" date="2019-05" db="EMBL/GenBank/DDBJ databases">
        <title>Genome evolution of the obligate endosymbiont Buchnera aphidicola.</title>
        <authorList>
            <person name="Moran N.A."/>
        </authorList>
    </citation>
    <scope>NUCLEOTIDE SEQUENCE [LARGE SCALE GENOMIC DNA]</scope>
    <source>
        <strain evidence="11 12">Lps</strain>
    </source>
</reference>
<evidence type="ECO:0000313" key="12">
    <source>
        <dbReference type="Proteomes" id="UP000298564"/>
    </source>
</evidence>
<dbReference type="FunFam" id="3.40.120.10:FF:000003">
    <property type="entry name" value="Phosphoglucosamine mutase"/>
    <property type="match status" value="1"/>
</dbReference>
<dbReference type="RefSeq" id="WP_158356077.1">
    <property type="nucleotide sequence ID" value="NZ_CP034870.1"/>
</dbReference>
<dbReference type="InterPro" id="IPR016055">
    <property type="entry name" value="A-D-PHexomutase_a/b/a-I/II/III"/>
</dbReference>
<feature type="binding site" description="via phosphate group" evidence="6">
    <location>
        <position position="101"/>
    </location>
    <ligand>
        <name>Mg(2+)</name>
        <dbReference type="ChEBI" id="CHEBI:18420"/>
    </ligand>
</feature>
<keyword evidence="4 6" id="KW-0460">Magnesium</keyword>
<evidence type="ECO:0000259" key="8">
    <source>
        <dbReference type="Pfam" id="PF02878"/>
    </source>
</evidence>
<evidence type="ECO:0000256" key="3">
    <source>
        <dbReference type="ARBA" id="ARBA00022723"/>
    </source>
</evidence>
<dbReference type="PANTHER" id="PTHR42946:SF1">
    <property type="entry name" value="PHOSPHOGLUCOMUTASE (ALPHA-D-GLUCOSE-1,6-BISPHOSPHATE-DEPENDENT)"/>
    <property type="match status" value="1"/>
</dbReference>
<dbReference type="InterPro" id="IPR006352">
    <property type="entry name" value="GlmM_bact"/>
</dbReference>
<keyword evidence="2 6" id="KW-0597">Phosphoprotein</keyword>
<evidence type="ECO:0000313" key="11">
    <source>
        <dbReference type="EMBL" id="QCI22236.1"/>
    </source>
</evidence>
<dbReference type="PRINTS" id="PR00509">
    <property type="entry name" value="PGMPMM"/>
</dbReference>
<dbReference type="GO" id="GO:0006048">
    <property type="term" value="P:UDP-N-acetylglucosamine biosynthetic process"/>
    <property type="evidence" value="ECO:0007669"/>
    <property type="project" value="TreeGrafter"/>
</dbReference>
<feature type="domain" description="Alpha-D-phosphohexomutase alpha/beta/alpha" evidence="9">
    <location>
        <begin position="156"/>
        <end position="253"/>
    </location>
</feature>
<feature type="modified residue" description="Phosphoserine" evidence="6">
    <location>
        <position position="101"/>
    </location>
</feature>
<dbReference type="PANTHER" id="PTHR42946">
    <property type="entry name" value="PHOSPHOHEXOSE MUTASE"/>
    <property type="match status" value="1"/>
</dbReference>
<dbReference type="SUPFAM" id="SSF53738">
    <property type="entry name" value="Phosphoglucomutase, first 3 domains"/>
    <property type="match status" value="3"/>
</dbReference>
<dbReference type="GO" id="GO:0005975">
    <property type="term" value="P:carbohydrate metabolic process"/>
    <property type="evidence" value="ECO:0007669"/>
    <property type="project" value="InterPro"/>
</dbReference>
<dbReference type="InterPro" id="IPR005843">
    <property type="entry name" value="A-D-PHexomutase_C"/>
</dbReference>
<evidence type="ECO:0000256" key="1">
    <source>
        <dbReference type="ARBA" id="ARBA00010231"/>
    </source>
</evidence>
<keyword evidence="3 6" id="KW-0479">Metal-binding</keyword>
<dbReference type="GO" id="GO:0005829">
    <property type="term" value="C:cytosol"/>
    <property type="evidence" value="ECO:0007669"/>
    <property type="project" value="TreeGrafter"/>
</dbReference>
<dbReference type="FunFam" id="3.40.120.10:FF:000001">
    <property type="entry name" value="Phosphoglucosamine mutase"/>
    <property type="match status" value="1"/>
</dbReference>
<dbReference type="InterPro" id="IPR036900">
    <property type="entry name" value="A-D-PHexomutase_C_sf"/>
</dbReference>
<dbReference type="Pfam" id="PF02878">
    <property type="entry name" value="PGM_PMM_I"/>
    <property type="match status" value="1"/>
</dbReference>
<evidence type="ECO:0000259" key="9">
    <source>
        <dbReference type="Pfam" id="PF02879"/>
    </source>
</evidence>
<feature type="domain" description="Alpha-D-phosphohexomutase C-terminal" evidence="7">
    <location>
        <begin position="374"/>
        <end position="438"/>
    </location>
</feature>
<feature type="domain" description="Alpha-D-phosphohexomutase alpha/beta/alpha" evidence="8">
    <location>
        <begin position="5"/>
        <end position="134"/>
    </location>
</feature>
<dbReference type="Gene3D" id="3.30.310.50">
    <property type="entry name" value="Alpha-D-phosphohexomutase, C-terminal domain"/>
    <property type="match status" value="1"/>
</dbReference>
<evidence type="ECO:0000256" key="4">
    <source>
        <dbReference type="ARBA" id="ARBA00022842"/>
    </source>
</evidence>
<dbReference type="EC" id="5.4.2.10" evidence="6"/>
<dbReference type="InterPro" id="IPR005844">
    <property type="entry name" value="A-D-PHexomutase_a/b/a-I"/>
</dbReference>
<comment type="cofactor">
    <cofactor evidence="6">
        <name>Mg(2+)</name>
        <dbReference type="ChEBI" id="CHEBI:18420"/>
    </cofactor>
    <text evidence="6">Binds 1 Mg(2+) ion per subunit.</text>
</comment>
<dbReference type="CDD" id="cd05802">
    <property type="entry name" value="GlmM"/>
    <property type="match status" value="1"/>
</dbReference>
<dbReference type="InterPro" id="IPR005845">
    <property type="entry name" value="A-D-PHexomutase_a/b/a-II"/>
</dbReference>
<dbReference type="InterPro" id="IPR005846">
    <property type="entry name" value="A-D-PHexomutase_a/b/a-III"/>
</dbReference>
<organism evidence="11 12">
    <name type="scientific">Buchnera aphidicola</name>
    <name type="common">Lipaphis pseudobrassicae</name>
    <dbReference type="NCBI Taxonomy" id="1258543"/>
    <lineage>
        <taxon>Bacteria</taxon>
        <taxon>Pseudomonadati</taxon>
        <taxon>Pseudomonadota</taxon>
        <taxon>Gammaproteobacteria</taxon>
        <taxon>Enterobacterales</taxon>
        <taxon>Erwiniaceae</taxon>
        <taxon>Buchnera</taxon>
    </lineage>
</organism>
<feature type="binding site" evidence="6">
    <location>
        <position position="244"/>
    </location>
    <ligand>
        <name>Mg(2+)</name>
        <dbReference type="ChEBI" id="CHEBI:18420"/>
    </ligand>
</feature>
<evidence type="ECO:0000259" key="10">
    <source>
        <dbReference type="Pfam" id="PF02880"/>
    </source>
</evidence>
<dbReference type="Proteomes" id="UP000298564">
    <property type="component" value="Chromosome"/>
</dbReference>
<proteinExistence type="inferred from homology"/>
<dbReference type="GO" id="GO:0004615">
    <property type="term" value="F:phosphomannomutase activity"/>
    <property type="evidence" value="ECO:0007669"/>
    <property type="project" value="TreeGrafter"/>
</dbReference>
<dbReference type="Pfam" id="PF00408">
    <property type="entry name" value="PGM_PMM_IV"/>
    <property type="match status" value="1"/>
</dbReference>
<evidence type="ECO:0000256" key="6">
    <source>
        <dbReference type="HAMAP-Rule" id="MF_01554"/>
    </source>
</evidence>
<feature type="binding site" evidence="6">
    <location>
        <position position="240"/>
    </location>
    <ligand>
        <name>Mg(2+)</name>
        <dbReference type="ChEBI" id="CHEBI:18420"/>
    </ligand>
</feature>
<feature type="binding site" evidence="6">
    <location>
        <position position="242"/>
    </location>
    <ligand>
        <name>Mg(2+)</name>
        <dbReference type="ChEBI" id="CHEBI:18420"/>
    </ligand>
</feature>
<dbReference type="GO" id="GO:0009252">
    <property type="term" value="P:peptidoglycan biosynthetic process"/>
    <property type="evidence" value="ECO:0007669"/>
    <property type="project" value="UniProtKB-ARBA"/>
</dbReference>
<feature type="active site" description="Phosphoserine intermediate" evidence="6">
    <location>
        <position position="101"/>
    </location>
</feature>
<dbReference type="HAMAP" id="MF_01554_B">
    <property type="entry name" value="GlmM_B"/>
    <property type="match status" value="1"/>
</dbReference>
<feature type="domain" description="Alpha-D-phosphohexomutase alpha/beta/alpha" evidence="10">
    <location>
        <begin position="257"/>
        <end position="364"/>
    </location>
</feature>
<dbReference type="InterPro" id="IPR005841">
    <property type="entry name" value="Alpha-D-phosphohexomutase_SF"/>
</dbReference>
<comment type="PTM">
    <text evidence="6">Activated by phosphorylation.</text>
</comment>
<dbReference type="NCBIfam" id="NF008139">
    <property type="entry name" value="PRK10887.1"/>
    <property type="match status" value="1"/>
</dbReference>
<dbReference type="Gene3D" id="3.40.120.10">
    <property type="entry name" value="Alpha-D-Glucose-1,6-Bisphosphate, subunit A, domain 3"/>
    <property type="match status" value="3"/>
</dbReference>
<dbReference type="AlphaFoldDB" id="A0A4D6XXR3"/>
<dbReference type="InterPro" id="IPR050060">
    <property type="entry name" value="Phosphoglucosamine_mutase"/>
</dbReference>
<dbReference type="EMBL" id="CP034870">
    <property type="protein sequence ID" value="QCI22236.1"/>
    <property type="molecule type" value="Genomic_DNA"/>
</dbReference>
<evidence type="ECO:0000256" key="5">
    <source>
        <dbReference type="ARBA" id="ARBA00023235"/>
    </source>
</evidence>
<protein>
    <recommendedName>
        <fullName evidence="6">Phosphoglucosamine mutase</fullName>
        <ecNumber evidence="6">5.4.2.10</ecNumber>
    </recommendedName>
</protein>
<dbReference type="GO" id="GO:0000287">
    <property type="term" value="F:magnesium ion binding"/>
    <property type="evidence" value="ECO:0007669"/>
    <property type="project" value="UniProtKB-UniRule"/>
</dbReference>
<reference evidence="11 12" key="1">
    <citation type="submission" date="2018-12" db="EMBL/GenBank/DDBJ databases">
        <authorList>
            <person name="Chong R.A."/>
        </authorList>
    </citation>
    <scope>NUCLEOTIDE SEQUENCE [LARGE SCALE GENOMIC DNA]</scope>
    <source>
        <strain evidence="11 12">Lps</strain>
    </source>
</reference>
<dbReference type="NCBIfam" id="TIGR01455">
    <property type="entry name" value="glmM"/>
    <property type="match status" value="1"/>
</dbReference>
<accession>A0A4D6XXR3</accession>
<dbReference type="GO" id="GO:0008966">
    <property type="term" value="F:phosphoglucosamine mutase activity"/>
    <property type="evidence" value="ECO:0007669"/>
    <property type="project" value="UniProtKB-UniRule"/>
</dbReference>
<comment type="catalytic activity">
    <reaction evidence="6">
        <text>alpha-D-glucosamine 1-phosphate = D-glucosamine 6-phosphate</text>
        <dbReference type="Rhea" id="RHEA:23424"/>
        <dbReference type="ChEBI" id="CHEBI:58516"/>
        <dbReference type="ChEBI" id="CHEBI:58725"/>
        <dbReference type="EC" id="5.4.2.10"/>
    </reaction>
</comment>
<comment type="function">
    <text evidence="6">Catalyzes the conversion of glucosamine-6-phosphate to glucosamine-1-phosphate.</text>
</comment>
<dbReference type="Pfam" id="PF02880">
    <property type="entry name" value="PGM_PMM_III"/>
    <property type="match status" value="1"/>
</dbReference>
<name>A0A4D6XXR3_9GAMM</name>
<evidence type="ECO:0000259" key="7">
    <source>
        <dbReference type="Pfam" id="PF00408"/>
    </source>
</evidence>
<sequence length="443" mass="49339">MSRLQYFKTDGIRGQVGNNPMTPEFLLTLGRAIGIVLGRNKKKIIIGRDTRISGSLLQSALEFGILSTGVSTLLAGCIPTPAVSYFTKYFNASAGIVVSGSHNLFNDNGVKIFYKDGVKLSKKIEIAIEKQIKSTFCYSDVINFGCSSNIIDSENKYINFCKHTYPKDFNLSKFTIVIDCANGSTYNVAPKIFRELGAKVITLSVDPNGVNINQKSGSTNVINLINAVISEKADIGLAFDGDGDRVIMVDHLGNRINGDQIIYIIAKEYFKKKQLNRGVIGTLMTNMGIVLGLKKLDIPFYATQIGDRHVYKKIQEKKWLLGAEQSGHIILSDKHSTGDGIIASLQVLFIMFCNNISLYDLLNKIKLFPQVLLNVFLKKDINLEKNKKLESILSQYKKILGENGRILIRKSGTEPCIRIMVEGEDRLKVYQLAHYIADMIKLF</sequence>
<gene>
    <name evidence="6" type="primary">glmM</name>
    <name evidence="11" type="ORF">D9V70_01955</name>
</gene>
<dbReference type="OrthoDB" id="9803322at2"/>
<dbReference type="FunFam" id="3.30.310.50:FF:000001">
    <property type="entry name" value="Phosphoglucosamine mutase"/>
    <property type="match status" value="1"/>
</dbReference>